<dbReference type="Proteomes" id="UP001151760">
    <property type="component" value="Unassembled WGS sequence"/>
</dbReference>
<accession>A0ABQ4YAK2</accession>
<evidence type="ECO:0000313" key="2">
    <source>
        <dbReference type="Proteomes" id="UP001151760"/>
    </source>
</evidence>
<keyword evidence="2" id="KW-1185">Reference proteome</keyword>
<sequence>MEMSYSICMMKRLTTITTTAAAVATVFRRTTTASIFTPPSLLRRRSVAVHSQTLRHQCSSTSSSSGGVDEAQEKILVKGMRYDEFENAAFGLIPVDIMIPALGRIVVALESDYTIPSDIR</sequence>
<name>A0ABQ4YAK2_9ASTR</name>
<proteinExistence type="predicted"/>
<reference evidence="1" key="1">
    <citation type="journal article" date="2022" name="Int. J. Mol. Sci.">
        <title>Draft Genome of Tanacetum Coccineum: Genomic Comparison of Closely Related Tanacetum-Family Plants.</title>
        <authorList>
            <person name="Yamashiro T."/>
            <person name="Shiraishi A."/>
            <person name="Nakayama K."/>
            <person name="Satake H."/>
        </authorList>
    </citation>
    <scope>NUCLEOTIDE SEQUENCE</scope>
</reference>
<reference evidence="1" key="2">
    <citation type="submission" date="2022-01" db="EMBL/GenBank/DDBJ databases">
        <authorList>
            <person name="Yamashiro T."/>
            <person name="Shiraishi A."/>
            <person name="Satake H."/>
            <person name="Nakayama K."/>
        </authorList>
    </citation>
    <scope>NUCLEOTIDE SEQUENCE</scope>
</reference>
<protein>
    <submittedName>
        <fullName evidence="1">Uncharacterized protein</fullName>
    </submittedName>
</protein>
<organism evidence="1 2">
    <name type="scientific">Tanacetum coccineum</name>
    <dbReference type="NCBI Taxonomy" id="301880"/>
    <lineage>
        <taxon>Eukaryota</taxon>
        <taxon>Viridiplantae</taxon>
        <taxon>Streptophyta</taxon>
        <taxon>Embryophyta</taxon>
        <taxon>Tracheophyta</taxon>
        <taxon>Spermatophyta</taxon>
        <taxon>Magnoliopsida</taxon>
        <taxon>eudicotyledons</taxon>
        <taxon>Gunneridae</taxon>
        <taxon>Pentapetalae</taxon>
        <taxon>asterids</taxon>
        <taxon>campanulids</taxon>
        <taxon>Asterales</taxon>
        <taxon>Asteraceae</taxon>
        <taxon>Asteroideae</taxon>
        <taxon>Anthemideae</taxon>
        <taxon>Anthemidinae</taxon>
        <taxon>Tanacetum</taxon>
    </lineage>
</organism>
<dbReference type="EMBL" id="BQNB010010210">
    <property type="protein sequence ID" value="GJS74161.1"/>
    <property type="molecule type" value="Genomic_DNA"/>
</dbReference>
<evidence type="ECO:0000313" key="1">
    <source>
        <dbReference type="EMBL" id="GJS74161.1"/>
    </source>
</evidence>
<comment type="caution">
    <text evidence="1">The sequence shown here is derived from an EMBL/GenBank/DDBJ whole genome shotgun (WGS) entry which is preliminary data.</text>
</comment>
<gene>
    <name evidence="1" type="ORF">Tco_0707002</name>
</gene>